<dbReference type="PANTHER" id="PTHR21525">
    <property type="entry name" value="MOTILE SPERM PROTEIN"/>
    <property type="match status" value="1"/>
</dbReference>
<dbReference type="OrthoDB" id="2137849at2"/>
<evidence type="ECO:0000313" key="2">
    <source>
        <dbReference type="EMBL" id="APU45393.1"/>
    </source>
</evidence>
<dbReference type="InterPro" id="IPR013491">
    <property type="entry name" value="Tape_meas_N"/>
</dbReference>
<dbReference type="CDD" id="cd13402">
    <property type="entry name" value="LT_TF-like"/>
    <property type="match status" value="1"/>
</dbReference>
<accession>A0A1L7GTT4</accession>
<dbReference type="Proteomes" id="UP000185427">
    <property type="component" value="Chromosome"/>
</dbReference>
<dbReference type="SUPFAM" id="SSF53955">
    <property type="entry name" value="Lysozyme-like"/>
    <property type="match status" value="1"/>
</dbReference>
<evidence type="ECO:0000313" key="3">
    <source>
        <dbReference type="Proteomes" id="UP000185427"/>
    </source>
</evidence>
<organism evidence="2 3">
    <name type="scientific">Limosilactobacillus fermentum</name>
    <name type="common">Lactobacillus fermentum</name>
    <dbReference type="NCBI Taxonomy" id="1613"/>
    <lineage>
        <taxon>Bacteria</taxon>
        <taxon>Bacillati</taxon>
        <taxon>Bacillota</taxon>
        <taxon>Bacilli</taxon>
        <taxon>Lactobacillales</taxon>
        <taxon>Lactobacillaceae</taxon>
        <taxon>Limosilactobacillus</taxon>
    </lineage>
</organism>
<sequence length="1442" mass="155368">MADGKIDIDVIVNDQASESAKKIDDLLRNVGADAGDKAEENIKENVEKSESQVTNLIQRYQDIPKEIRTKLAADAKEQGIDNFDKLLKRIPKEQLTELNAKAKKDEVINYQELLRKLPAKVVTDVKLNDQATLPMKMLKQQSEETNRSFLHLRDTALGVFAGNMITSGLAAIKNGLVESAKAGMEYNIQQDRMKTVWTALTTEAPRDGKVLVDFINDMAQHSIYASETIDKMAQSFYHVHSSVKETKDWTNAFVRLGSTLHMSNDQLAEAGEQFAKIVAGGKASAEDMSVMINRFPMFGEALEKATGKSMKQLYAMSAAGKLTATQFTEALDYLSNKYKDSTKEAMTSFTGMSMYIKSRWAVLWGDVMNTSFQANKKMSEDLRDLLSDKMIARYSELLGQAMNALLSGVMSLLDYIGTHRKTLVDLIGNLGQLLGIVGQTVWQAFIDTIKTIGVALGLVKDNGHAAVDPLQVLDDVTKELVKHKTDVENFTKVLIAMFAVKKIMDFVVWMAKARDALLSFKIVESATSMLGAGGSVATAAGTGMLTAESAAANTGSVMAGGRFLATGASKFLTRGVPVIGAVAGVGSELLSTDSTSQKAGGSLGSVAGAGLGAAIGSAIAPGIGTAIGGMLGGELGQGVGRRLGEAISNGASSRLKAHPIEVHTKLKVDKDTSDLAKIITPTANKITQTVLRVGVDSQSIAKAKAQTDAYYNDLNKKVDNYYKNKEAKAQKDLQELVKNGAMSQVDADKRLANLQKSDQKAASAHKASYAQMQKDTNNYYNQVQKIESNGTNKLYQLAKKYGANSKQVEEEREKELRKARQDYIAQEYKDQVAANSKISKYVQQGADTQRKIYEKLVKDKGKLNLQDLKATQKSANEKYRAAVGPAKKARDEVVKNANAQYKETVNAAEKEYKENHTISKSKYEEIVRNAKKQRNGDVDAANDEYLKTTKKARDQHKKVTSEINKQKDEVIYAANAQATGHASAAFNEESQTNSYYAKGSKKTASIWNKLGDGINSVLKVFEASQTVPRIPGSYATGTGALPTSQLALVGEEGFELAHTPHGYELLGAGGPELRFLGAGTSILTHEQSKAAIAMNGGKIPGYAKGTGAKIEDFIDNVGDKLGDAFDLVGKSASEIWETIKKSTGIDRMISSLEHPYFTYDRGKGSIHLAADSVGNFIKKMSDKFMGKIGGSVSESLVKAAAAMMHTSVSGGDVSHILNVIKHESGGRANAINLWDSNAKKGTPSKGILQFIDSTFRKYAMPGHTNIWNPLDQLLAMFNDTSWRSDLTLGGWGPAGGRRFANGGWAFEPAIFGEVPGEPEVAINPRRNTADSLIAEAIQARAKVNPNGIAGKLSQLINNTKSAANSMMPVFATSNGGRASQSASTSGSIDMSGDVKILVQLDSNTIARTTYPKIKAIKAQEIIVRGNGGAIPVGNAMPVGGGV</sequence>
<proteinExistence type="predicted"/>
<dbReference type="InterPro" id="IPR023346">
    <property type="entry name" value="Lysozyme-like_dom_sf"/>
</dbReference>
<dbReference type="PANTHER" id="PTHR21525:SF9">
    <property type="entry name" value="CHANNEL_COLICIN DOMAIN-CONTAINING PROTEIN"/>
    <property type="match status" value="1"/>
</dbReference>
<evidence type="ECO:0000259" key="1">
    <source>
        <dbReference type="Pfam" id="PF20155"/>
    </source>
</evidence>
<reference evidence="2 3" key="1">
    <citation type="submission" date="2016-12" db="EMBL/GenBank/DDBJ databases">
        <title>Complete Genome Sequence of Lactobacillus fermentum Strain SNUV175, a Probiotic for Treatment of Bacterial Vaginosis.</title>
        <authorList>
            <person name="Lee S."/>
            <person name="You H.J."/>
            <person name="Kwon B."/>
            <person name="Ko G."/>
        </authorList>
    </citation>
    <scope>NUCLEOTIDE SEQUENCE [LARGE SCALE GENOMIC DNA]</scope>
    <source>
        <strain evidence="2 3">SNUV175</strain>
    </source>
</reference>
<protein>
    <recommendedName>
        <fullName evidence="1">Tape measure protein N-terminal domain-containing protein</fullName>
    </recommendedName>
</protein>
<dbReference type="RefSeq" id="WP_075667184.1">
    <property type="nucleotide sequence ID" value="NZ_CP019030.1"/>
</dbReference>
<dbReference type="NCBIfam" id="TIGR02675">
    <property type="entry name" value="tape_meas_nterm"/>
    <property type="match status" value="1"/>
</dbReference>
<feature type="domain" description="Tape measure protein N-terminal" evidence="1">
    <location>
        <begin position="182"/>
        <end position="368"/>
    </location>
</feature>
<dbReference type="EMBL" id="CP019030">
    <property type="protein sequence ID" value="APU45393.1"/>
    <property type="molecule type" value="Genomic_DNA"/>
</dbReference>
<name>A0A1L7GTT4_LIMFE</name>
<dbReference type="Pfam" id="PF20155">
    <property type="entry name" value="TMP_3"/>
    <property type="match status" value="1"/>
</dbReference>
<gene>
    <name evidence="2" type="ORF">BUW47_02570</name>
</gene>